<dbReference type="Proteomes" id="UP000001340">
    <property type="component" value="Unassembled WGS sequence"/>
</dbReference>
<accession>A0A0E2D2Q4</accession>
<evidence type="ECO:0000313" key="1">
    <source>
        <dbReference type="EMBL" id="EKR54266.1"/>
    </source>
</evidence>
<proteinExistence type="predicted"/>
<protein>
    <submittedName>
        <fullName evidence="1">Uncharacterized protein</fullName>
    </submittedName>
</protein>
<name>A0A0E2D2Q4_LEPIR</name>
<gene>
    <name evidence="1" type="ORF">LEP1GSC105_3962</name>
</gene>
<organism evidence="1 2">
    <name type="scientific">Leptospira interrogans str. UI 12758</name>
    <dbReference type="NCBI Taxonomy" id="1049938"/>
    <lineage>
        <taxon>Bacteria</taxon>
        <taxon>Pseudomonadati</taxon>
        <taxon>Spirochaetota</taxon>
        <taxon>Spirochaetia</taxon>
        <taxon>Leptospirales</taxon>
        <taxon>Leptospiraceae</taxon>
        <taxon>Leptospira</taxon>
    </lineage>
</organism>
<reference evidence="1 2" key="1">
    <citation type="submission" date="2012-10" db="EMBL/GenBank/DDBJ databases">
        <authorList>
            <person name="Harkins D.M."/>
            <person name="Durkin A.S."/>
            <person name="Brinkac L.M."/>
            <person name="Haft D.H."/>
            <person name="Selengut J.D."/>
            <person name="Sanka R."/>
            <person name="DePew J."/>
            <person name="Purushe J."/>
            <person name="Chanthongthip A."/>
            <person name="Lattana O."/>
            <person name="Phetsouvanh R."/>
            <person name="Newton P.N."/>
            <person name="Vinetz J.M."/>
            <person name="Sutton G.G."/>
            <person name="Nierman W.C."/>
            <person name="Fouts D.E."/>
        </authorList>
    </citation>
    <scope>NUCLEOTIDE SEQUENCE [LARGE SCALE GENOMIC DNA]</scope>
    <source>
        <strain evidence="1 2">UI 12758</strain>
    </source>
</reference>
<dbReference type="AlphaFoldDB" id="A0A0E2D2Q4"/>
<evidence type="ECO:0000313" key="2">
    <source>
        <dbReference type="Proteomes" id="UP000001340"/>
    </source>
</evidence>
<comment type="caution">
    <text evidence="1">The sequence shown here is derived from an EMBL/GenBank/DDBJ whole genome shotgun (WGS) entry which is preliminary data.</text>
</comment>
<dbReference type="EMBL" id="AHNR02000046">
    <property type="protein sequence ID" value="EKR54266.1"/>
    <property type="molecule type" value="Genomic_DNA"/>
</dbReference>
<sequence length="47" mass="5266">MEKIVGFRPKEVSVDLGYKWKDSHPKDVQVHLSNKNKKNIAVGKGCG</sequence>